<dbReference type="EMBL" id="CP029425">
    <property type="protein sequence ID" value="AWL93061.1"/>
    <property type="molecule type" value="Genomic_DNA"/>
</dbReference>
<reference evidence="1 2" key="2">
    <citation type="journal article" date="2017" name="Syst. Appl. Microbiol.">
        <title>Soybeans inoculated with root zone soils of Canadian native legumes harbour diverse and novel Bradyrhizobium spp. that possess agricultural potential.</title>
        <authorList>
            <person name="Bromfield E.S.P."/>
            <person name="Cloutier S."/>
            <person name="Tambong J.T."/>
            <person name="Tran Thi T.V."/>
        </authorList>
    </citation>
    <scope>NUCLEOTIDE SEQUENCE [LARGE SCALE GENOMIC DNA]</scope>
    <source>
        <strain evidence="1 2">OO99</strain>
    </source>
</reference>
<reference evidence="1 2" key="1">
    <citation type="journal article" date="2014" name="Int. J. Syst. Evol. Microbiol.">
        <title>Bradyrhizobium ottawaense sp. nov., a symbiotic nitrogen fixing bacterium from root nodules of soybeans in Canada.</title>
        <authorList>
            <person name="Yu X."/>
            <person name="Cloutier S."/>
            <person name="Tambong J.T."/>
            <person name="Bromfield E.S."/>
        </authorList>
    </citation>
    <scope>NUCLEOTIDE SEQUENCE [LARGE SCALE GENOMIC DNA]</scope>
    <source>
        <strain evidence="1 2">OO99</strain>
    </source>
</reference>
<proteinExistence type="predicted"/>
<evidence type="ECO:0008006" key="3">
    <source>
        <dbReference type="Google" id="ProtNLM"/>
    </source>
</evidence>
<accession>A0A2U8P5Q5</accession>
<dbReference type="SUPFAM" id="SSF109709">
    <property type="entry name" value="KorB DNA-binding domain-like"/>
    <property type="match status" value="1"/>
</dbReference>
<sequence length="139" mass="15452">MTTISKPNARLSRDGRELVVSIPVDFRQSGGRKQIVVPAGVEAWTSPRLRPSNSLITALAKAHRWRRLIETGCYASAAELSKREAVNESYVCRVLRLTLLAPDLVQSILDGRQSKTLELKSLLTPFPGDWAAQRTHFGQ</sequence>
<dbReference type="Proteomes" id="UP000215703">
    <property type="component" value="Chromosome"/>
</dbReference>
<organism evidence="1 2">
    <name type="scientific">Bradyrhizobium ottawaense</name>
    <dbReference type="NCBI Taxonomy" id="931866"/>
    <lineage>
        <taxon>Bacteria</taxon>
        <taxon>Pseudomonadati</taxon>
        <taxon>Pseudomonadota</taxon>
        <taxon>Alphaproteobacteria</taxon>
        <taxon>Hyphomicrobiales</taxon>
        <taxon>Nitrobacteraceae</taxon>
        <taxon>Bradyrhizobium</taxon>
    </lineage>
</organism>
<protein>
    <recommendedName>
        <fullName evidence="3">LacI family transcriptional regulator</fullName>
    </recommendedName>
</protein>
<dbReference type="AlphaFoldDB" id="A0A2U8P5Q5"/>
<evidence type="ECO:0000313" key="1">
    <source>
        <dbReference type="EMBL" id="AWL93061.1"/>
    </source>
</evidence>
<gene>
    <name evidence="1" type="ORF">CIT37_13250</name>
</gene>
<name>A0A2U8P5Q5_9BRAD</name>
<evidence type="ECO:0000313" key="2">
    <source>
        <dbReference type="Proteomes" id="UP000215703"/>
    </source>
</evidence>